<sequence>MFRKTPFLLKNVFSNPKFTFLMINITSVFTLALNFFNNPSSLDSSIWFEFRPFRVWDIQVLWSGHFGSLSLQVRLFWVTSSVISSLCHSQFWLNLIGLLNF</sequence>
<dbReference type="EMBL" id="CM001749">
    <property type="protein sequence ID" value="KJB63692.1"/>
    <property type="molecule type" value="Genomic_DNA"/>
</dbReference>
<accession>A0A0D2R0A2</accession>
<gene>
    <name evidence="1" type="ORF">B456_010G011000</name>
</gene>
<dbReference type="Gramene" id="KJB63692">
    <property type="protein sequence ID" value="KJB63692"/>
    <property type="gene ID" value="B456_010G011000"/>
</dbReference>
<evidence type="ECO:0000313" key="2">
    <source>
        <dbReference type="Proteomes" id="UP000032304"/>
    </source>
</evidence>
<dbReference type="Proteomes" id="UP000032304">
    <property type="component" value="Chromosome 10"/>
</dbReference>
<reference evidence="1 2" key="1">
    <citation type="journal article" date="2012" name="Nature">
        <title>Repeated polyploidization of Gossypium genomes and the evolution of spinnable cotton fibres.</title>
        <authorList>
            <person name="Paterson A.H."/>
            <person name="Wendel J.F."/>
            <person name="Gundlach H."/>
            <person name="Guo H."/>
            <person name="Jenkins J."/>
            <person name="Jin D."/>
            <person name="Llewellyn D."/>
            <person name="Showmaker K.C."/>
            <person name="Shu S."/>
            <person name="Udall J."/>
            <person name="Yoo M.J."/>
            <person name="Byers R."/>
            <person name="Chen W."/>
            <person name="Doron-Faigenboim A."/>
            <person name="Duke M.V."/>
            <person name="Gong L."/>
            <person name="Grimwood J."/>
            <person name="Grover C."/>
            <person name="Grupp K."/>
            <person name="Hu G."/>
            <person name="Lee T.H."/>
            <person name="Li J."/>
            <person name="Lin L."/>
            <person name="Liu T."/>
            <person name="Marler B.S."/>
            <person name="Page J.T."/>
            <person name="Roberts A.W."/>
            <person name="Romanel E."/>
            <person name="Sanders W.S."/>
            <person name="Szadkowski E."/>
            <person name="Tan X."/>
            <person name="Tang H."/>
            <person name="Xu C."/>
            <person name="Wang J."/>
            <person name="Wang Z."/>
            <person name="Zhang D."/>
            <person name="Zhang L."/>
            <person name="Ashrafi H."/>
            <person name="Bedon F."/>
            <person name="Bowers J.E."/>
            <person name="Brubaker C.L."/>
            <person name="Chee P.W."/>
            <person name="Das S."/>
            <person name="Gingle A.R."/>
            <person name="Haigler C.H."/>
            <person name="Harker D."/>
            <person name="Hoffmann L.V."/>
            <person name="Hovav R."/>
            <person name="Jones D.C."/>
            <person name="Lemke C."/>
            <person name="Mansoor S."/>
            <person name="ur Rahman M."/>
            <person name="Rainville L.N."/>
            <person name="Rambani A."/>
            <person name="Reddy U.K."/>
            <person name="Rong J.K."/>
            <person name="Saranga Y."/>
            <person name="Scheffler B.E."/>
            <person name="Scheffler J.A."/>
            <person name="Stelly D.M."/>
            <person name="Triplett B.A."/>
            <person name="Van Deynze A."/>
            <person name="Vaslin M.F."/>
            <person name="Waghmare V.N."/>
            <person name="Walford S.A."/>
            <person name="Wright R.J."/>
            <person name="Zaki E.A."/>
            <person name="Zhang T."/>
            <person name="Dennis E.S."/>
            <person name="Mayer K.F."/>
            <person name="Peterson D.G."/>
            <person name="Rokhsar D.S."/>
            <person name="Wang X."/>
            <person name="Schmutz J."/>
        </authorList>
    </citation>
    <scope>NUCLEOTIDE SEQUENCE [LARGE SCALE GENOMIC DNA]</scope>
</reference>
<proteinExistence type="predicted"/>
<keyword evidence="2" id="KW-1185">Reference proteome</keyword>
<name>A0A0D2R0A2_GOSRA</name>
<protein>
    <submittedName>
        <fullName evidence="1">Uncharacterized protein</fullName>
    </submittedName>
</protein>
<organism evidence="1 2">
    <name type="scientific">Gossypium raimondii</name>
    <name type="common">Peruvian cotton</name>
    <name type="synonym">Gossypium klotzschianum subsp. raimondii</name>
    <dbReference type="NCBI Taxonomy" id="29730"/>
    <lineage>
        <taxon>Eukaryota</taxon>
        <taxon>Viridiplantae</taxon>
        <taxon>Streptophyta</taxon>
        <taxon>Embryophyta</taxon>
        <taxon>Tracheophyta</taxon>
        <taxon>Spermatophyta</taxon>
        <taxon>Magnoliopsida</taxon>
        <taxon>eudicotyledons</taxon>
        <taxon>Gunneridae</taxon>
        <taxon>Pentapetalae</taxon>
        <taxon>rosids</taxon>
        <taxon>malvids</taxon>
        <taxon>Malvales</taxon>
        <taxon>Malvaceae</taxon>
        <taxon>Malvoideae</taxon>
        <taxon>Gossypium</taxon>
    </lineage>
</organism>
<evidence type="ECO:0000313" key="1">
    <source>
        <dbReference type="EMBL" id="KJB63692.1"/>
    </source>
</evidence>
<dbReference type="AlphaFoldDB" id="A0A0D2R0A2"/>